<keyword evidence="3 5" id="KW-1133">Transmembrane helix</keyword>
<dbReference type="InterPro" id="IPR053009">
    <property type="entry name" value="Xanthocillin_Biosynth-Assoc"/>
</dbReference>
<evidence type="ECO:0000313" key="8">
    <source>
        <dbReference type="EMBL" id="KAL3766587.1"/>
    </source>
</evidence>
<dbReference type="GO" id="GO:0016020">
    <property type="term" value="C:membrane"/>
    <property type="evidence" value="ECO:0007669"/>
    <property type="project" value="UniProtKB-SubCell"/>
</dbReference>
<organism evidence="8 9">
    <name type="scientific">Cyclotella atomus</name>
    <dbReference type="NCBI Taxonomy" id="382360"/>
    <lineage>
        <taxon>Eukaryota</taxon>
        <taxon>Sar</taxon>
        <taxon>Stramenopiles</taxon>
        <taxon>Ochrophyta</taxon>
        <taxon>Bacillariophyta</taxon>
        <taxon>Coscinodiscophyceae</taxon>
        <taxon>Thalassiosirophycidae</taxon>
        <taxon>Stephanodiscales</taxon>
        <taxon>Stephanodiscaceae</taxon>
        <taxon>Cyclotella</taxon>
    </lineage>
</organism>
<feature type="transmembrane region" description="Helical" evidence="5">
    <location>
        <begin position="174"/>
        <end position="197"/>
    </location>
</feature>
<evidence type="ECO:0000256" key="5">
    <source>
        <dbReference type="SAM" id="Phobius"/>
    </source>
</evidence>
<evidence type="ECO:0000256" key="4">
    <source>
        <dbReference type="ARBA" id="ARBA00023136"/>
    </source>
</evidence>
<feature type="transmembrane region" description="Helical" evidence="5">
    <location>
        <begin position="203"/>
        <end position="219"/>
    </location>
</feature>
<name>A0ABD3MSC9_9STRA</name>
<comment type="caution">
    <text evidence="8">The sequence shown here is derived from an EMBL/GenBank/DDBJ whole genome shotgun (WGS) entry which is preliminary data.</text>
</comment>
<evidence type="ECO:0000256" key="1">
    <source>
        <dbReference type="ARBA" id="ARBA00004370"/>
    </source>
</evidence>
<proteinExistence type="predicted"/>
<dbReference type="EMBL" id="JALLPJ020001383">
    <property type="protein sequence ID" value="KAL3766587.1"/>
    <property type="molecule type" value="Genomic_DNA"/>
</dbReference>
<dbReference type="InterPro" id="IPR025423">
    <property type="entry name" value="TMEM205-like"/>
</dbReference>
<comment type="subcellular location">
    <subcellularLocation>
        <location evidence="1">Membrane</location>
    </subcellularLocation>
</comment>
<dbReference type="Pfam" id="PF13664">
    <property type="entry name" value="DUF4149"/>
    <property type="match status" value="1"/>
</dbReference>
<feature type="signal peptide" evidence="6">
    <location>
        <begin position="1"/>
        <end position="21"/>
    </location>
</feature>
<feature type="domain" description="TMEM205-like" evidence="7">
    <location>
        <begin position="135"/>
        <end position="231"/>
    </location>
</feature>
<gene>
    <name evidence="8" type="ORF">ACHAWO_008261</name>
</gene>
<dbReference type="Proteomes" id="UP001530400">
    <property type="component" value="Unassembled WGS sequence"/>
</dbReference>
<evidence type="ECO:0000256" key="3">
    <source>
        <dbReference type="ARBA" id="ARBA00022989"/>
    </source>
</evidence>
<evidence type="ECO:0000313" key="9">
    <source>
        <dbReference type="Proteomes" id="UP001530400"/>
    </source>
</evidence>
<reference evidence="8 9" key="1">
    <citation type="submission" date="2024-10" db="EMBL/GenBank/DDBJ databases">
        <title>Updated reference genomes for cyclostephanoid diatoms.</title>
        <authorList>
            <person name="Roberts W.R."/>
            <person name="Alverson A.J."/>
        </authorList>
    </citation>
    <scope>NUCLEOTIDE SEQUENCE [LARGE SCALE GENOMIC DNA]</scope>
    <source>
        <strain evidence="8 9">AJA010-31</strain>
    </source>
</reference>
<evidence type="ECO:0000256" key="6">
    <source>
        <dbReference type="SAM" id="SignalP"/>
    </source>
</evidence>
<feature type="transmembrane region" description="Helical" evidence="5">
    <location>
        <begin position="132"/>
        <end position="153"/>
    </location>
</feature>
<keyword evidence="6" id="KW-0732">Signal</keyword>
<dbReference type="PANTHER" id="PTHR23241">
    <property type="entry name" value="LATE EMBRYOGENESIS ABUNDANT PLANTS LEA-RELATED"/>
    <property type="match status" value="1"/>
</dbReference>
<dbReference type="AlphaFoldDB" id="A0ABD3MSC9"/>
<sequence>MTRCTIVLLAVLAIRNSPVEALCSSLDIVSSRTHTRLAFTNRNVMSTPACVKKRGAVASRLSFSPADSSDSKEEPWIRPAVHNSPMFRAFAIIYALLFAIYQSSNVPAVTGASALQKIGKYVILAPKAAATLHVLSFATWFGTVVYTTFIAGITMFKNLPRRTFGTLQSKLFPLYFQLCTGMIGIQVLTLIAMPNILSKTSELSLGIAFVSTLLNLLYLEPASTSNMFDRYKMEDEGKKETDEYKKLAASFGKFHGLSSLFNLVALIGGTVHGTRLASGLIV</sequence>
<keyword evidence="9" id="KW-1185">Reference proteome</keyword>
<protein>
    <recommendedName>
        <fullName evidence="7">TMEM205-like domain-containing protein</fullName>
    </recommendedName>
</protein>
<keyword evidence="2 5" id="KW-0812">Transmembrane</keyword>
<feature type="chain" id="PRO_5044893796" description="TMEM205-like domain-containing protein" evidence="6">
    <location>
        <begin position="22"/>
        <end position="282"/>
    </location>
</feature>
<evidence type="ECO:0000256" key="2">
    <source>
        <dbReference type="ARBA" id="ARBA00022692"/>
    </source>
</evidence>
<evidence type="ECO:0000259" key="7">
    <source>
        <dbReference type="Pfam" id="PF13664"/>
    </source>
</evidence>
<keyword evidence="4 5" id="KW-0472">Membrane</keyword>
<dbReference type="PANTHER" id="PTHR23241:SF102">
    <property type="entry name" value="LD23009P"/>
    <property type="match status" value="1"/>
</dbReference>
<accession>A0ABD3MSC9</accession>